<feature type="transmembrane region" description="Helical" evidence="6">
    <location>
        <begin position="483"/>
        <end position="504"/>
    </location>
</feature>
<dbReference type="GeneID" id="94286634"/>
<gene>
    <name evidence="8" type="ORF">JKF63_00506</name>
</gene>
<accession>A0A836KX53</accession>
<reference evidence="8 9" key="1">
    <citation type="submission" date="2021-02" db="EMBL/GenBank/DDBJ databases">
        <title>Porcisia hertigi Genome sequencing and assembly.</title>
        <authorList>
            <person name="Almutairi H."/>
            <person name="Gatherer D."/>
        </authorList>
    </citation>
    <scope>NUCLEOTIDE SEQUENCE [LARGE SCALE GENOMIC DNA]</scope>
    <source>
        <strain evidence="8 9">C119</strain>
    </source>
</reference>
<comment type="subcellular location">
    <subcellularLocation>
        <location evidence="1">Membrane</location>
        <topology evidence="1">Multi-pass membrane protein</topology>
    </subcellularLocation>
</comment>
<feature type="transmembrane region" description="Helical" evidence="6">
    <location>
        <begin position="637"/>
        <end position="660"/>
    </location>
</feature>
<evidence type="ECO:0000313" key="9">
    <source>
        <dbReference type="Proteomes" id="UP000674318"/>
    </source>
</evidence>
<evidence type="ECO:0000313" key="8">
    <source>
        <dbReference type="EMBL" id="KAG5490386.1"/>
    </source>
</evidence>
<evidence type="ECO:0000256" key="1">
    <source>
        <dbReference type="ARBA" id="ARBA00004141"/>
    </source>
</evidence>
<dbReference type="GO" id="GO:0016020">
    <property type="term" value="C:membrane"/>
    <property type="evidence" value="ECO:0007669"/>
    <property type="project" value="UniProtKB-SubCell"/>
</dbReference>
<feature type="compositionally biased region" description="Basic and acidic residues" evidence="5">
    <location>
        <begin position="900"/>
        <end position="910"/>
    </location>
</feature>
<dbReference type="AlphaFoldDB" id="A0A836KX53"/>
<dbReference type="PANTHER" id="PTHR10877:SF183">
    <property type="entry name" value="AT14535P-RELATED"/>
    <property type="match status" value="1"/>
</dbReference>
<keyword evidence="3 6" id="KW-1133">Transmembrane helix</keyword>
<evidence type="ECO:0000256" key="6">
    <source>
        <dbReference type="SAM" id="Phobius"/>
    </source>
</evidence>
<dbReference type="RefSeq" id="XP_067752714.1">
    <property type="nucleotide sequence ID" value="XM_067896557.1"/>
</dbReference>
<dbReference type="Proteomes" id="UP000674318">
    <property type="component" value="Unassembled WGS sequence"/>
</dbReference>
<dbReference type="EMBL" id="JAFJZO010000036">
    <property type="protein sequence ID" value="KAG5490386.1"/>
    <property type="molecule type" value="Genomic_DNA"/>
</dbReference>
<name>A0A836KX53_9TRYP</name>
<feature type="region of interest" description="Disordered" evidence="5">
    <location>
        <begin position="881"/>
        <end position="910"/>
    </location>
</feature>
<dbReference type="InterPro" id="IPR051223">
    <property type="entry name" value="Polycystin"/>
</dbReference>
<dbReference type="InterPro" id="IPR013122">
    <property type="entry name" value="PKD1_2_channel"/>
</dbReference>
<sequence>MPTAAPLAPPPCASASAGATAATRDTCATSNLLPRGPPLQESLSADAAAYRLHYVFVDEHLIAKANTLDQCSYFGFYLLFLVGFCLYFLYDVDVSGCSQLRHSLLDTLTQTPYSPLKSVSYFADVSNARGFGEYVVDVVAPLTANVFYPTGSSIILGAMRLRTQRSGGSVGHEGDNAMVGLMHLYHSIDCADDCLSAAVEDTGVAGTLYSRERNWHYYSCYSLSGSHWLRLYGYLQSYHCGGFLFDVPMWLNRTTENTSMSEDNPHRSGVHGERNCNDGGDKIGVLTVAARCGSSLSCAASSSMSSGACSAAPSLGTAEQAFPFADGTLPYERISLQVVQESYLRPILWGMSAPFLDDDATRVAVVELLFYNPPLQRFAAVKLVGEVTLGGSWKTTGRFATARVWTRDDVGKTAYDAVVMALGLVWICVFVRDVGQFVVARMKAQRFACYTDSYEVSSSGATCTPRLAAVWGLLEFFSRSWNLMTLVILCLLVVTSGCRVAAVVHSVRGVPTLDSMIRRASYPMEVEYLLMMDRLQLYLNASVTILIFYRALYYVSLESRAALVMRVLSHARSALIGCLFTALFLSTVLAMTLGALYGNTVWAFHNIDASLNTLLRVLARQQSMSALASGTLDSLGLAFALFAFVFVCGLVLINLSLGIVAHAFAEVRKAEPVSDRRAYQTRWVLQRTWKCMRNPREWPILVLRWWAGRGDAALLRHAAQSLRSYRAARFPVLDHITDELGQLLSEAEFNEAMSLPMDLPFFPDRLTAQGSPRRSSSGGSAVAHAGGNGLLTAASSLSEKEREELRVSWRQRWRFYSPADLWRDIVEDWLASTTSEASRAYQEEHTWLRSGVQAAVRDRLALLNEFPQRLAVLERKLESLESHSLENRPSNDTSVAVEKASPKEDAAPSF</sequence>
<feature type="transmembrane region" description="Helical" evidence="6">
    <location>
        <begin position="535"/>
        <end position="553"/>
    </location>
</feature>
<feature type="transmembrane region" description="Helical" evidence="6">
    <location>
        <begin position="574"/>
        <end position="597"/>
    </location>
</feature>
<dbReference type="OrthoDB" id="444119at2759"/>
<keyword evidence="9" id="KW-1185">Reference proteome</keyword>
<comment type="caution">
    <text evidence="8">The sequence shown here is derived from an EMBL/GenBank/DDBJ whole genome shotgun (WGS) entry which is preliminary data.</text>
</comment>
<dbReference type="KEGG" id="phet:94286634"/>
<evidence type="ECO:0000256" key="5">
    <source>
        <dbReference type="SAM" id="MobiDB-lite"/>
    </source>
</evidence>
<evidence type="ECO:0000256" key="2">
    <source>
        <dbReference type="ARBA" id="ARBA00022692"/>
    </source>
</evidence>
<feature type="domain" description="Polycystin cation channel PKD1/PKD2" evidence="7">
    <location>
        <begin position="476"/>
        <end position="667"/>
    </location>
</feature>
<evidence type="ECO:0000256" key="4">
    <source>
        <dbReference type="ARBA" id="ARBA00023136"/>
    </source>
</evidence>
<keyword evidence="4 6" id="KW-0472">Membrane</keyword>
<dbReference type="Pfam" id="PF08016">
    <property type="entry name" value="PKD_channel"/>
    <property type="match status" value="1"/>
</dbReference>
<proteinExistence type="predicted"/>
<protein>
    <recommendedName>
        <fullName evidence="7">Polycystin cation channel PKD1/PKD2 domain-containing protein</fullName>
    </recommendedName>
</protein>
<feature type="transmembrane region" description="Helical" evidence="6">
    <location>
        <begin position="71"/>
        <end position="90"/>
    </location>
</feature>
<keyword evidence="2 6" id="KW-0812">Transmembrane</keyword>
<organism evidence="8 9">
    <name type="scientific">Porcisia hertigi</name>
    <dbReference type="NCBI Taxonomy" id="2761500"/>
    <lineage>
        <taxon>Eukaryota</taxon>
        <taxon>Discoba</taxon>
        <taxon>Euglenozoa</taxon>
        <taxon>Kinetoplastea</taxon>
        <taxon>Metakinetoplastina</taxon>
        <taxon>Trypanosomatida</taxon>
        <taxon>Trypanosomatidae</taxon>
        <taxon>Leishmaniinae</taxon>
        <taxon>Porcisia</taxon>
    </lineage>
</organism>
<evidence type="ECO:0000256" key="3">
    <source>
        <dbReference type="ARBA" id="ARBA00022989"/>
    </source>
</evidence>
<evidence type="ECO:0000259" key="7">
    <source>
        <dbReference type="Pfam" id="PF08016"/>
    </source>
</evidence>
<dbReference type="PANTHER" id="PTHR10877">
    <property type="entry name" value="POLYCYSTIN FAMILY MEMBER"/>
    <property type="match status" value="1"/>
</dbReference>